<dbReference type="RefSeq" id="WP_224612399.1">
    <property type="nucleotide sequence ID" value="NZ_JAIQXV010000026.1"/>
</dbReference>
<feature type="region of interest" description="Disordered" evidence="1">
    <location>
        <begin position="115"/>
        <end position="134"/>
    </location>
</feature>
<accession>A0ABW1ZP25</accession>
<evidence type="ECO:0000313" key="3">
    <source>
        <dbReference type="Proteomes" id="UP001596317"/>
    </source>
</evidence>
<proteinExistence type="predicted"/>
<organism evidence="2 3">
    <name type="scientific">Deinococcus multiflagellatus</name>
    <dbReference type="NCBI Taxonomy" id="1656887"/>
    <lineage>
        <taxon>Bacteria</taxon>
        <taxon>Thermotogati</taxon>
        <taxon>Deinococcota</taxon>
        <taxon>Deinococci</taxon>
        <taxon>Deinococcales</taxon>
        <taxon>Deinococcaceae</taxon>
        <taxon>Deinococcus</taxon>
    </lineage>
</organism>
<evidence type="ECO:0000313" key="2">
    <source>
        <dbReference type="EMBL" id="MFC6662685.1"/>
    </source>
</evidence>
<evidence type="ECO:0000256" key="1">
    <source>
        <dbReference type="SAM" id="MobiDB-lite"/>
    </source>
</evidence>
<name>A0ABW1ZP25_9DEIO</name>
<keyword evidence="3" id="KW-1185">Reference proteome</keyword>
<comment type="caution">
    <text evidence="2">The sequence shown here is derived from an EMBL/GenBank/DDBJ whole genome shotgun (WGS) entry which is preliminary data.</text>
</comment>
<dbReference type="EMBL" id="JBHSWB010000002">
    <property type="protein sequence ID" value="MFC6662685.1"/>
    <property type="molecule type" value="Genomic_DNA"/>
</dbReference>
<gene>
    <name evidence="2" type="ORF">ACFP90_21780</name>
</gene>
<protein>
    <submittedName>
        <fullName evidence="2">Uncharacterized protein</fullName>
    </submittedName>
</protein>
<reference evidence="3" key="1">
    <citation type="journal article" date="2019" name="Int. J. Syst. Evol. Microbiol.">
        <title>The Global Catalogue of Microorganisms (GCM) 10K type strain sequencing project: providing services to taxonomists for standard genome sequencing and annotation.</title>
        <authorList>
            <consortium name="The Broad Institute Genomics Platform"/>
            <consortium name="The Broad Institute Genome Sequencing Center for Infectious Disease"/>
            <person name="Wu L."/>
            <person name="Ma J."/>
        </authorList>
    </citation>
    <scope>NUCLEOTIDE SEQUENCE [LARGE SCALE GENOMIC DNA]</scope>
    <source>
        <strain evidence="3">CCUG 63830</strain>
    </source>
</reference>
<sequence>MPSASFDADQNGLTPAALASMRLYMHWWALFTPLTEPKKAQRLSRSAESAFKELNEGFEIYLKRLCEALMPGFQAPRGDKVQGFLDALDGHLSFPLLDAETRRLLRPQRQARNALAHEGSTLSQPVRPEEQQRADEVFDRLPAQQQHVVRTAAMLMSATFEIDQAVRRVHPALVAPASSLDEGEVEEIEDTFEALALSADELIRYPQTLRINRRALPDDWTLPLPIGMEAVLVAFALWLQQNLAPGEVVTGGQGTAVQYALSLEKGVQFTLSDDRDALADTAFTMEDGWGVVWFPDGRAAFWPLTDLPERVSRHFFGIQVTFPGSDEQVTDT</sequence>
<dbReference type="Proteomes" id="UP001596317">
    <property type="component" value="Unassembled WGS sequence"/>
</dbReference>